<dbReference type="InterPro" id="IPR037923">
    <property type="entry name" value="HTH-like"/>
</dbReference>
<evidence type="ECO:0000313" key="5">
    <source>
        <dbReference type="EMBL" id="SOY32418.1"/>
    </source>
</evidence>
<dbReference type="PANTHER" id="PTHR43280:SF28">
    <property type="entry name" value="HTH-TYPE TRANSCRIPTIONAL ACTIVATOR RHAS"/>
    <property type="match status" value="1"/>
</dbReference>
<evidence type="ECO:0000256" key="2">
    <source>
        <dbReference type="ARBA" id="ARBA00023125"/>
    </source>
</evidence>
<evidence type="ECO:0000259" key="4">
    <source>
        <dbReference type="PROSITE" id="PS01124"/>
    </source>
</evidence>
<dbReference type="InterPro" id="IPR014710">
    <property type="entry name" value="RmlC-like_jellyroll"/>
</dbReference>
<dbReference type="Gene3D" id="2.60.120.10">
    <property type="entry name" value="Jelly Rolls"/>
    <property type="match status" value="1"/>
</dbReference>
<dbReference type="InterPro" id="IPR018060">
    <property type="entry name" value="HTH_AraC"/>
</dbReference>
<dbReference type="RefSeq" id="WP_103242364.1">
    <property type="nucleotide sequence ID" value="NZ_CANRXC010000019.1"/>
</dbReference>
<dbReference type="AlphaFoldDB" id="A0A2K4ZPJ5"/>
<feature type="domain" description="HTH araC/xylS-type" evidence="4">
    <location>
        <begin position="169"/>
        <end position="266"/>
    </location>
</feature>
<dbReference type="SUPFAM" id="SSF51215">
    <property type="entry name" value="Regulatory protein AraC"/>
    <property type="match status" value="1"/>
</dbReference>
<keyword evidence="2" id="KW-0238">DNA-binding</keyword>
<dbReference type="Gene3D" id="1.10.10.60">
    <property type="entry name" value="Homeodomain-like"/>
    <property type="match status" value="1"/>
</dbReference>
<dbReference type="EMBL" id="OFSM01000049">
    <property type="protein sequence ID" value="SOY32418.1"/>
    <property type="molecule type" value="Genomic_DNA"/>
</dbReference>
<proteinExistence type="predicted"/>
<dbReference type="GO" id="GO:0043565">
    <property type="term" value="F:sequence-specific DNA binding"/>
    <property type="evidence" value="ECO:0007669"/>
    <property type="project" value="InterPro"/>
</dbReference>
<evidence type="ECO:0000313" key="6">
    <source>
        <dbReference type="Proteomes" id="UP000236311"/>
    </source>
</evidence>
<evidence type="ECO:0000256" key="3">
    <source>
        <dbReference type="ARBA" id="ARBA00023163"/>
    </source>
</evidence>
<dbReference type="PROSITE" id="PS01124">
    <property type="entry name" value="HTH_ARAC_FAMILY_2"/>
    <property type="match status" value="1"/>
</dbReference>
<keyword evidence="1" id="KW-0805">Transcription regulation</keyword>
<dbReference type="InterPro" id="IPR009057">
    <property type="entry name" value="Homeodomain-like_sf"/>
</dbReference>
<gene>
    <name evidence="5" type="primary">soxS_4</name>
    <name evidence="5" type="ORF">AMURIS_05177</name>
</gene>
<name>A0A2K4ZPJ5_9FIRM</name>
<keyword evidence="6" id="KW-1185">Reference proteome</keyword>
<dbReference type="Pfam" id="PF12833">
    <property type="entry name" value="HTH_18"/>
    <property type="match status" value="1"/>
</dbReference>
<evidence type="ECO:0000256" key="1">
    <source>
        <dbReference type="ARBA" id="ARBA00023015"/>
    </source>
</evidence>
<dbReference type="Proteomes" id="UP000236311">
    <property type="component" value="Unassembled WGS sequence"/>
</dbReference>
<keyword evidence="3" id="KW-0804">Transcription</keyword>
<dbReference type="InterPro" id="IPR003313">
    <property type="entry name" value="AraC-bd"/>
</dbReference>
<dbReference type="GO" id="GO:0003700">
    <property type="term" value="F:DNA-binding transcription factor activity"/>
    <property type="evidence" value="ECO:0007669"/>
    <property type="project" value="InterPro"/>
</dbReference>
<dbReference type="SMART" id="SM00342">
    <property type="entry name" value="HTH_ARAC"/>
    <property type="match status" value="1"/>
</dbReference>
<sequence length="274" mass="31769">MSNTTFSSYRSADCYFDHASFQGVMSFPLHQHDICEMIFLKKGDMSYCLDGRVYPLSRNCLVLSRPGESHSIQSNGITEYERYNILFNKRKLNSDIFERIPQDLSVIQFDGNALVSDLFRKFDYYCRHFGGEILQNILLHLVEEALYNIALASVETKLNGTCTVNPLVNSAVIYIKEHITEPITIDSVCDDLHITKSYLHQLFLKHMKVSPKQYIISKKLISAQREIRAGKKPTEVALTYGFRNYSTFYRDYTKYFKYTPSEEGRKKVIQKILS</sequence>
<dbReference type="OrthoDB" id="9774814at2"/>
<reference evidence="5 6" key="1">
    <citation type="submission" date="2018-01" db="EMBL/GenBank/DDBJ databases">
        <authorList>
            <person name="Gaut B.S."/>
            <person name="Morton B.R."/>
            <person name="Clegg M.T."/>
            <person name="Duvall M.R."/>
        </authorList>
    </citation>
    <scope>NUCLEOTIDE SEQUENCE [LARGE SCALE GENOMIC DNA]</scope>
    <source>
        <strain evidence="5">GP69</strain>
    </source>
</reference>
<protein>
    <submittedName>
        <fullName evidence="5">Regulatory protein SoxS</fullName>
    </submittedName>
</protein>
<dbReference type="PANTHER" id="PTHR43280">
    <property type="entry name" value="ARAC-FAMILY TRANSCRIPTIONAL REGULATOR"/>
    <property type="match status" value="1"/>
</dbReference>
<accession>A0A2K4ZPJ5</accession>
<dbReference type="SUPFAM" id="SSF46689">
    <property type="entry name" value="Homeodomain-like"/>
    <property type="match status" value="2"/>
</dbReference>
<organism evidence="5 6">
    <name type="scientific">Acetatifactor muris</name>
    <dbReference type="NCBI Taxonomy" id="879566"/>
    <lineage>
        <taxon>Bacteria</taxon>
        <taxon>Bacillati</taxon>
        <taxon>Bacillota</taxon>
        <taxon>Clostridia</taxon>
        <taxon>Lachnospirales</taxon>
        <taxon>Lachnospiraceae</taxon>
        <taxon>Acetatifactor</taxon>
    </lineage>
</organism>
<dbReference type="Pfam" id="PF02311">
    <property type="entry name" value="AraC_binding"/>
    <property type="match status" value="1"/>
</dbReference>